<name>A0A1A9BAF3_9ACTN</name>
<feature type="active site" description="Proton acceptor" evidence="4">
    <location>
        <position position="31"/>
    </location>
</feature>
<dbReference type="GO" id="GO:0005975">
    <property type="term" value="P:carbohydrate metabolic process"/>
    <property type="evidence" value="ECO:0007669"/>
    <property type="project" value="InterPro"/>
</dbReference>
<dbReference type="SUPFAM" id="SSF75005">
    <property type="entry name" value="Arabinanase/levansucrase/invertase"/>
    <property type="match status" value="1"/>
</dbReference>
<evidence type="ECO:0000259" key="8">
    <source>
        <dbReference type="Pfam" id="PF17851"/>
    </source>
</evidence>
<dbReference type="InterPro" id="IPR023296">
    <property type="entry name" value="Glyco_hydro_beta-prop_sf"/>
</dbReference>
<proteinExistence type="inferred from homology"/>
<evidence type="ECO:0000256" key="5">
    <source>
        <dbReference type="PIRSR" id="PIRSR606710-2"/>
    </source>
</evidence>
<dbReference type="Gene3D" id="2.115.10.20">
    <property type="entry name" value="Glycosyl hydrolase domain, family 43"/>
    <property type="match status" value="1"/>
</dbReference>
<protein>
    <submittedName>
        <fullName evidence="9">Xylan 1,4-beta-xylosidase</fullName>
    </submittedName>
</protein>
<dbReference type="PANTHER" id="PTHR42812">
    <property type="entry name" value="BETA-XYLOSIDASE"/>
    <property type="match status" value="1"/>
</dbReference>
<dbReference type="STRING" id="946078.GA0070622_2886"/>
<evidence type="ECO:0000313" key="9">
    <source>
        <dbReference type="EMBL" id="SBT65872.1"/>
    </source>
</evidence>
<dbReference type="Pfam" id="PF04616">
    <property type="entry name" value="Glyco_hydro_43"/>
    <property type="match status" value="1"/>
</dbReference>
<feature type="active site" description="Proton donor" evidence="4">
    <location>
        <position position="203"/>
    </location>
</feature>
<evidence type="ECO:0000256" key="3">
    <source>
        <dbReference type="ARBA" id="ARBA00023295"/>
    </source>
</evidence>
<dbReference type="InterPro" id="IPR006710">
    <property type="entry name" value="Glyco_hydro_43"/>
</dbReference>
<dbReference type="RefSeq" id="WP_091573746.1">
    <property type="nucleotide sequence ID" value="NZ_FLRH01000003.1"/>
</dbReference>
<dbReference type="EMBL" id="FLRH01000003">
    <property type="protein sequence ID" value="SBT65872.1"/>
    <property type="molecule type" value="Genomic_DNA"/>
</dbReference>
<feature type="domain" description="Beta-xylosidase C-terminal Concanavalin A-like" evidence="8">
    <location>
        <begin position="338"/>
        <end position="542"/>
    </location>
</feature>
<keyword evidence="10" id="KW-1185">Reference proteome</keyword>
<evidence type="ECO:0000256" key="6">
    <source>
        <dbReference type="RuleBase" id="RU361187"/>
    </source>
</evidence>
<dbReference type="InterPro" id="IPR013320">
    <property type="entry name" value="ConA-like_dom_sf"/>
</dbReference>
<dbReference type="Proteomes" id="UP000199558">
    <property type="component" value="Unassembled WGS sequence"/>
</dbReference>
<dbReference type="InterPro" id="IPR051795">
    <property type="entry name" value="Glycosyl_Hydrlase_43"/>
</dbReference>
<dbReference type="CDD" id="cd09000">
    <property type="entry name" value="GH43_SXA-like"/>
    <property type="match status" value="1"/>
</dbReference>
<dbReference type="PANTHER" id="PTHR42812:SF12">
    <property type="entry name" value="BETA-XYLOSIDASE-RELATED"/>
    <property type="match status" value="1"/>
</dbReference>
<evidence type="ECO:0000256" key="4">
    <source>
        <dbReference type="PIRSR" id="PIRSR606710-1"/>
    </source>
</evidence>
<dbReference type="GO" id="GO:0004553">
    <property type="term" value="F:hydrolase activity, hydrolyzing O-glycosyl compounds"/>
    <property type="evidence" value="ECO:0007669"/>
    <property type="project" value="InterPro"/>
</dbReference>
<keyword evidence="3 6" id="KW-0326">Glycosidase</keyword>
<comment type="similarity">
    <text evidence="1 6">Belongs to the glycosyl hydrolase 43 family.</text>
</comment>
<evidence type="ECO:0000256" key="2">
    <source>
        <dbReference type="ARBA" id="ARBA00022801"/>
    </source>
</evidence>
<keyword evidence="2 6" id="KW-0378">Hydrolase</keyword>
<reference evidence="10" key="1">
    <citation type="submission" date="2016-06" db="EMBL/GenBank/DDBJ databases">
        <authorList>
            <person name="Varghese N."/>
            <person name="Submissions Spin"/>
        </authorList>
    </citation>
    <scope>NUCLEOTIDE SEQUENCE [LARGE SCALE GENOMIC DNA]</scope>
    <source>
        <strain evidence="10">DSM 45794</strain>
    </source>
</reference>
<dbReference type="InterPro" id="IPR041542">
    <property type="entry name" value="GH43_C2"/>
</dbReference>
<dbReference type="Gene3D" id="2.60.120.200">
    <property type="match status" value="1"/>
</dbReference>
<dbReference type="OrthoDB" id="9801455at2"/>
<dbReference type="SUPFAM" id="SSF49899">
    <property type="entry name" value="Concanavalin A-like lectins/glucanases"/>
    <property type="match status" value="1"/>
</dbReference>
<feature type="region of interest" description="Disordered" evidence="7">
    <location>
        <begin position="319"/>
        <end position="344"/>
    </location>
</feature>
<gene>
    <name evidence="9" type="ORF">GA0070622_2886</name>
</gene>
<dbReference type="Pfam" id="PF17851">
    <property type="entry name" value="GH43_C2"/>
    <property type="match status" value="1"/>
</dbReference>
<dbReference type="AlphaFoldDB" id="A0A1A9BAF3"/>
<accession>A0A1A9BAF3</accession>
<organism evidence="9 10">
    <name type="scientific">Micromonospora sediminicola</name>
    <dbReference type="NCBI Taxonomy" id="946078"/>
    <lineage>
        <taxon>Bacteria</taxon>
        <taxon>Bacillati</taxon>
        <taxon>Actinomycetota</taxon>
        <taxon>Actinomycetes</taxon>
        <taxon>Micromonosporales</taxon>
        <taxon>Micromonosporaceae</taxon>
        <taxon>Micromonospora</taxon>
    </lineage>
</organism>
<evidence type="ECO:0000256" key="1">
    <source>
        <dbReference type="ARBA" id="ARBA00009865"/>
    </source>
</evidence>
<sequence length="545" mass="60449">MTELLAPGRPGPAGEATTVIRNPVLPGFHPDPSILRVGDDYYLATSTFEWYPGVRLHHSRDLVHWRPLGGVLTDRRLLDLTGCPDSGGVWAPCLSHVDGEFHLVFTDVDSYTGGFWDTPNFVTTAASIDGPWSDPAPLHARGFDPSLFHDHDGRSWLLSNACDWRPGRSWAGGIIAQEYDRRQRVLVGEPVTLFDGTAAGFTEGPHLYRRGDWYYLVTAEGGTGWEHQVTVARSRSLTGPYVADPAGPMLTSTHRPDLPLQKAGHGSLVAAPDDEWYLAHLTARPLGRRGACVLGRETALQRVDWTVHGWPRVEGGIPHERVPGPRLPARPWREAPQTDDFDDDRLGPAWSTLRRPPSPDWLSLTTRPGHLRLAGGQSPSSRHRASLVARRIDHPRATFSAVVDFTPRSYQHLAGVVAYYNTRNWYYAHLTYQDGIGVVADVLTCRRGRLRRLNRPVPVHGPVELHAALDGPALRFAQGTPRSVPTWWPDVFDATILSDEHATEIVDGVPEVWGFTGAFFGLWVQDLTGGDAYADFDRTTYRAAR</sequence>
<evidence type="ECO:0000313" key="10">
    <source>
        <dbReference type="Proteomes" id="UP000199558"/>
    </source>
</evidence>
<feature type="site" description="Important for catalytic activity, responsible for pKa modulation of the active site Glu and correct orientation of both the proton donor and substrate" evidence="5">
    <location>
        <position position="144"/>
    </location>
</feature>
<evidence type="ECO:0000256" key="7">
    <source>
        <dbReference type="SAM" id="MobiDB-lite"/>
    </source>
</evidence>